<keyword evidence="3" id="KW-1185">Reference proteome</keyword>
<protein>
    <submittedName>
        <fullName evidence="2">Uncharacterized protein</fullName>
    </submittedName>
</protein>
<organism evidence="2 3">
    <name type="scientific">Elysia crispata</name>
    <name type="common">lettuce slug</name>
    <dbReference type="NCBI Taxonomy" id="231223"/>
    <lineage>
        <taxon>Eukaryota</taxon>
        <taxon>Metazoa</taxon>
        <taxon>Spiralia</taxon>
        <taxon>Lophotrochozoa</taxon>
        <taxon>Mollusca</taxon>
        <taxon>Gastropoda</taxon>
        <taxon>Heterobranchia</taxon>
        <taxon>Euthyneura</taxon>
        <taxon>Panpulmonata</taxon>
        <taxon>Sacoglossa</taxon>
        <taxon>Placobranchoidea</taxon>
        <taxon>Plakobranchidae</taxon>
        <taxon>Elysia</taxon>
    </lineage>
</organism>
<proteinExistence type="predicted"/>
<evidence type="ECO:0000313" key="3">
    <source>
        <dbReference type="Proteomes" id="UP001283361"/>
    </source>
</evidence>
<accession>A0AAE1B9K1</accession>
<evidence type="ECO:0000256" key="1">
    <source>
        <dbReference type="SAM" id="MobiDB-lite"/>
    </source>
</evidence>
<gene>
    <name evidence="2" type="ORF">RRG08_048422</name>
</gene>
<dbReference type="EMBL" id="JAWDGP010000283">
    <property type="protein sequence ID" value="KAK3801835.1"/>
    <property type="molecule type" value="Genomic_DNA"/>
</dbReference>
<name>A0AAE1B9K1_9GAST</name>
<comment type="caution">
    <text evidence="2">The sequence shown here is derived from an EMBL/GenBank/DDBJ whole genome shotgun (WGS) entry which is preliminary data.</text>
</comment>
<sequence>MEITGKINSTTTEQKEQEQQNPSLGHKHRLQQVCRHKRGALRLIMYTPAARPLPVNSGADVKIFSNRRTGPSFVLT</sequence>
<dbReference type="Proteomes" id="UP001283361">
    <property type="component" value="Unassembled WGS sequence"/>
</dbReference>
<feature type="region of interest" description="Disordered" evidence="1">
    <location>
        <begin position="1"/>
        <end position="30"/>
    </location>
</feature>
<reference evidence="2" key="1">
    <citation type="journal article" date="2023" name="G3 (Bethesda)">
        <title>A reference genome for the long-term kleptoplast-retaining sea slug Elysia crispata morphotype clarki.</title>
        <authorList>
            <person name="Eastman K.E."/>
            <person name="Pendleton A.L."/>
            <person name="Shaikh M.A."/>
            <person name="Suttiyut T."/>
            <person name="Ogas R."/>
            <person name="Tomko P."/>
            <person name="Gavelis G."/>
            <person name="Widhalm J.R."/>
            <person name="Wisecaver J.H."/>
        </authorList>
    </citation>
    <scope>NUCLEOTIDE SEQUENCE</scope>
    <source>
        <strain evidence="2">ECLA1</strain>
    </source>
</reference>
<evidence type="ECO:0000313" key="2">
    <source>
        <dbReference type="EMBL" id="KAK3801835.1"/>
    </source>
</evidence>
<dbReference type="AlphaFoldDB" id="A0AAE1B9K1"/>